<dbReference type="InterPro" id="IPR037493">
    <property type="entry name" value="ExoIII-like"/>
</dbReference>
<sequence>MWSAPVWRKHPDVDAWECQVAEVAAGGAAAEKVALARGLAPFVNEGRYIEIDLPGLTLANLYLPKGGLPAELQIPGRMRDKPDGGAKYERKQKFLASFARQLARTRKAAKSKGNEFLLMGDLNVAHQNFDVTNWRSNGKTDGFLPEEREWFGEQVSPRTLVDVVRRLHGDKPGPNSWWSWAGQAYSKDVGWRIDYHLASPGLARAARSYRVDSEWDVDGVATRMSDHAAVVVEYAV</sequence>
<evidence type="ECO:0000313" key="10">
    <source>
        <dbReference type="Proteomes" id="UP000296352"/>
    </source>
</evidence>
<evidence type="ECO:0000256" key="7">
    <source>
        <dbReference type="PIRSR" id="PIRSR604808-3"/>
    </source>
</evidence>
<dbReference type="GO" id="GO:0046872">
    <property type="term" value="F:metal ion binding"/>
    <property type="evidence" value="ECO:0007669"/>
    <property type="project" value="UniProtKB-KW"/>
</dbReference>
<dbReference type="NCBIfam" id="TIGR00633">
    <property type="entry name" value="xth"/>
    <property type="match status" value="1"/>
</dbReference>
<evidence type="ECO:0000256" key="5">
    <source>
        <dbReference type="PIRSR" id="PIRSR604808-1"/>
    </source>
</evidence>
<feature type="site" description="Transition state stabilizer" evidence="7">
    <location>
        <position position="123"/>
    </location>
</feature>
<evidence type="ECO:0000256" key="6">
    <source>
        <dbReference type="PIRSR" id="PIRSR604808-2"/>
    </source>
</evidence>
<feature type="site" description="Interaction with DNA substrate" evidence="7">
    <location>
        <position position="227"/>
    </location>
</feature>
<accession>A0A4P7QCV5</accession>
<keyword evidence="6" id="KW-0464">Manganese</keyword>
<dbReference type="KEGG" id="cee:CENDO_00405"/>
<dbReference type="GO" id="GO:0008311">
    <property type="term" value="F:double-stranded DNA 3'-5' DNA exonuclease activity"/>
    <property type="evidence" value="ECO:0007669"/>
    <property type="project" value="UniProtKB-EC"/>
</dbReference>
<dbReference type="Proteomes" id="UP000296352">
    <property type="component" value="Chromosome"/>
</dbReference>
<feature type="active site" description="Proton donor/acceptor" evidence="5">
    <location>
        <position position="121"/>
    </location>
</feature>
<feature type="binding site" evidence="6">
    <location>
        <position position="227"/>
    </location>
    <ligand>
        <name>Mg(2+)</name>
        <dbReference type="ChEBI" id="CHEBI:18420"/>
        <label>1</label>
    </ligand>
</feature>
<dbReference type="GO" id="GO:0006281">
    <property type="term" value="P:DNA repair"/>
    <property type="evidence" value="ECO:0007669"/>
    <property type="project" value="InterPro"/>
</dbReference>
<keyword evidence="3 9" id="KW-0378">Hydrolase</keyword>
<name>A0A4P7QCV5_9CORY</name>
<dbReference type="AlphaFoldDB" id="A0A4P7QCV5"/>
<dbReference type="PROSITE" id="PS51435">
    <property type="entry name" value="AP_NUCLEASE_F1_4"/>
    <property type="match status" value="1"/>
</dbReference>
<keyword evidence="2 6" id="KW-0479">Metal-binding</keyword>
<dbReference type="OrthoDB" id="9803914at2"/>
<keyword evidence="4 6" id="KW-0460">Magnesium</keyword>
<comment type="cofactor">
    <cofactor evidence="6">
        <name>Mg(2+)</name>
        <dbReference type="ChEBI" id="CHEBI:18420"/>
    </cofactor>
    <cofactor evidence="6">
        <name>Mn(2+)</name>
        <dbReference type="ChEBI" id="CHEBI:29035"/>
    </cofactor>
    <text evidence="6">Probably binds two magnesium or manganese ions per subunit.</text>
</comment>
<dbReference type="PANTHER" id="PTHR43250:SF2">
    <property type="entry name" value="EXODEOXYRIBONUCLEASE III"/>
    <property type="match status" value="1"/>
</dbReference>
<evidence type="ECO:0000256" key="2">
    <source>
        <dbReference type="ARBA" id="ARBA00022723"/>
    </source>
</evidence>
<feature type="binding site" evidence="6">
    <location>
        <position position="226"/>
    </location>
    <ligand>
        <name>Mg(2+)</name>
        <dbReference type="ChEBI" id="CHEBI:18420"/>
        <label>1</label>
    </ligand>
</feature>
<protein>
    <submittedName>
        <fullName evidence="9">Exodeoxyribonuclease</fullName>
        <ecNumber evidence="9">3.1.11.2</ecNumber>
    </submittedName>
</protein>
<feature type="active site" description="Proton acceptor" evidence="5">
    <location>
        <position position="227"/>
    </location>
</feature>
<dbReference type="InterPro" id="IPR004808">
    <property type="entry name" value="AP_endonuc_1"/>
</dbReference>
<dbReference type="Pfam" id="PF03372">
    <property type="entry name" value="Exo_endo_phos"/>
    <property type="match status" value="1"/>
</dbReference>
<organism evidence="9 10">
    <name type="scientific">Corynebacterium endometrii</name>
    <dbReference type="NCBI Taxonomy" id="2488819"/>
    <lineage>
        <taxon>Bacteria</taxon>
        <taxon>Bacillati</taxon>
        <taxon>Actinomycetota</taxon>
        <taxon>Actinomycetes</taxon>
        <taxon>Mycobacteriales</taxon>
        <taxon>Corynebacteriaceae</taxon>
        <taxon>Corynebacterium</taxon>
    </lineage>
</organism>
<evidence type="ECO:0000313" key="9">
    <source>
        <dbReference type="EMBL" id="QCB27391.1"/>
    </source>
</evidence>
<comment type="similarity">
    <text evidence="1">Belongs to the DNA repair enzymes AP/ExoA family.</text>
</comment>
<feature type="domain" description="Endonuclease/exonuclease/phosphatase" evidence="8">
    <location>
        <begin position="94"/>
        <end position="227"/>
    </location>
</feature>
<evidence type="ECO:0000259" key="8">
    <source>
        <dbReference type="Pfam" id="PF03372"/>
    </source>
</evidence>
<evidence type="ECO:0000256" key="1">
    <source>
        <dbReference type="ARBA" id="ARBA00007092"/>
    </source>
</evidence>
<gene>
    <name evidence="9" type="primary">exoA1</name>
    <name evidence="9" type="ORF">CENDO_00405</name>
</gene>
<proteinExistence type="inferred from homology"/>
<dbReference type="PANTHER" id="PTHR43250">
    <property type="entry name" value="EXODEOXYRIBONUCLEASE III"/>
    <property type="match status" value="1"/>
</dbReference>
<evidence type="ECO:0000256" key="3">
    <source>
        <dbReference type="ARBA" id="ARBA00022801"/>
    </source>
</evidence>
<dbReference type="EC" id="3.1.11.2" evidence="9"/>
<feature type="site" description="Important for catalytic activity" evidence="7">
    <location>
        <position position="194"/>
    </location>
</feature>
<evidence type="ECO:0000256" key="4">
    <source>
        <dbReference type="ARBA" id="ARBA00022842"/>
    </source>
</evidence>
<dbReference type="EMBL" id="CP039247">
    <property type="protein sequence ID" value="QCB27391.1"/>
    <property type="molecule type" value="Genomic_DNA"/>
</dbReference>
<feature type="binding site" evidence="6">
    <location>
        <position position="121"/>
    </location>
    <ligand>
        <name>Mg(2+)</name>
        <dbReference type="ChEBI" id="CHEBI:18420"/>
        <label>1</label>
    </ligand>
</feature>
<reference evidence="9 10" key="1">
    <citation type="submission" date="2019-04" db="EMBL/GenBank/DDBJ databases">
        <title>Corynebacterium endometrii sp. nov., isolated from the uterus of a cow with endometritis.</title>
        <authorList>
            <person name="Ballas P."/>
            <person name="Ruckert C."/>
            <person name="Wagener K."/>
            <person name="Drillich M."/>
            <person name="Kaempfer P."/>
            <person name="Busse H.-J."/>
            <person name="Ehling-Schulz M."/>
        </authorList>
    </citation>
    <scope>NUCLEOTIDE SEQUENCE [LARGE SCALE GENOMIC DNA]</scope>
    <source>
        <strain evidence="9 10">LMM-1653</strain>
    </source>
</reference>
<feature type="active site" evidence="5">
    <location>
        <position position="62"/>
    </location>
</feature>
<dbReference type="InterPro" id="IPR036691">
    <property type="entry name" value="Endo/exonu/phosph_ase_sf"/>
</dbReference>
<feature type="binding site" evidence="6">
    <location>
        <position position="123"/>
    </location>
    <ligand>
        <name>Mg(2+)</name>
        <dbReference type="ChEBI" id="CHEBI:18420"/>
        <label>1</label>
    </ligand>
</feature>
<keyword evidence="10" id="KW-1185">Reference proteome</keyword>
<dbReference type="Gene3D" id="3.60.10.10">
    <property type="entry name" value="Endonuclease/exonuclease/phosphatase"/>
    <property type="match status" value="1"/>
</dbReference>
<dbReference type="SUPFAM" id="SSF56219">
    <property type="entry name" value="DNase I-like"/>
    <property type="match status" value="1"/>
</dbReference>
<dbReference type="InterPro" id="IPR005135">
    <property type="entry name" value="Endo/exonuclease/phosphatase"/>
</dbReference>